<evidence type="ECO:0000256" key="12">
    <source>
        <dbReference type="PIRSR" id="PIRSR603373-2"/>
    </source>
</evidence>
<keyword evidence="5 13" id="KW-0812">Transmembrane</keyword>
<dbReference type="Proteomes" id="UP000824239">
    <property type="component" value="Unassembled WGS sequence"/>
</dbReference>
<accession>A0A9D1DI19</accession>
<dbReference type="Pfam" id="PF02421">
    <property type="entry name" value="FeoB_N"/>
    <property type="match status" value="1"/>
</dbReference>
<name>A0A9D1DI19_9FIRM</name>
<gene>
    <name evidence="15" type="primary">feoB</name>
    <name evidence="15" type="ORF">IAA53_06995</name>
</gene>
<dbReference type="PANTHER" id="PTHR43185">
    <property type="entry name" value="FERROUS IRON TRANSPORT PROTEIN B"/>
    <property type="match status" value="1"/>
</dbReference>
<feature type="binding site" evidence="11">
    <location>
        <begin position="61"/>
        <end position="64"/>
    </location>
    <ligand>
        <name>GTP</name>
        <dbReference type="ChEBI" id="CHEBI:37565"/>
        <label>1</label>
    </ligand>
</feature>
<keyword evidence="12" id="KW-0479">Metal-binding</keyword>
<dbReference type="CDD" id="cd01879">
    <property type="entry name" value="FeoB"/>
    <property type="match status" value="1"/>
</dbReference>
<keyword evidence="9 13" id="KW-0472">Membrane</keyword>
<reference evidence="15" key="1">
    <citation type="submission" date="2020-10" db="EMBL/GenBank/DDBJ databases">
        <authorList>
            <person name="Gilroy R."/>
        </authorList>
    </citation>
    <scope>NUCLEOTIDE SEQUENCE</scope>
    <source>
        <strain evidence="15">ChiBcec15-4380</strain>
    </source>
</reference>
<dbReference type="InterPro" id="IPR011640">
    <property type="entry name" value="Fe2_transport_prot_B_C"/>
</dbReference>
<feature type="domain" description="FeoB-type G" evidence="14">
    <location>
        <begin position="8"/>
        <end position="170"/>
    </location>
</feature>
<evidence type="ECO:0000313" key="15">
    <source>
        <dbReference type="EMBL" id="HIR51015.1"/>
    </source>
</evidence>
<comment type="caution">
    <text evidence="15">The sequence shown here is derived from an EMBL/GenBank/DDBJ whole genome shotgun (WGS) entry which is preliminary data.</text>
</comment>
<keyword evidence="13" id="KW-0406">Ion transport</keyword>
<reference evidence="15" key="2">
    <citation type="journal article" date="2021" name="PeerJ">
        <title>Extensive microbial diversity within the chicken gut microbiome revealed by metagenomics and culture.</title>
        <authorList>
            <person name="Gilroy R."/>
            <person name="Ravi A."/>
            <person name="Getino M."/>
            <person name="Pursley I."/>
            <person name="Horton D.L."/>
            <person name="Alikhan N.F."/>
            <person name="Baker D."/>
            <person name="Gharbi K."/>
            <person name="Hall N."/>
            <person name="Watson M."/>
            <person name="Adriaenssens E.M."/>
            <person name="Foster-Nyarko E."/>
            <person name="Jarju S."/>
            <person name="Secka A."/>
            <person name="Antonio M."/>
            <person name="Oren A."/>
            <person name="Chaudhuri R.R."/>
            <person name="La Ragione R."/>
            <person name="Hildebrand F."/>
            <person name="Pallen M.J."/>
        </authorList>
    </citation>
    <scope>NUCLEOTIDE SEQUENCE</scope>
    <source>
        <strain evidence="15">ChiBcec15-4380</strain>
    </source>
</reference>
<evidence type="ECO:0000256" key="8">
    <source>
        <dbReference type="ARBA" id="ARBA00023134"/>
    </source>
</evidence>
<dbReference type="InterPro" id="IPR003373">
    <property type="entry name" value="Fe2_transport_prot-B"/>
</dbReference>
<dbReference type="SUPFAM" id="SSF52540">
    <property type="entry name" value="P-loop containing nucleoside triphosphate hydrolases"/>
    <property type="match status" value="1"/>
</dbReference>
<keyword evidence="4" id="KW-1003">Cell membrane</keyword>
<evidence type="ECO:0000256" key="6">
    <source>
        <dbReference type="ARBA" id="ARBA00022741"/>
    </source>
</evidence>
<feature type="transmembrane region" description="Helical" evidence="13">
    <location>
        <begin position="372"/>
        <end position="398"/>
    </location>
</feature>
<dbReference type="NCBIfam" id="TIGR00437">
    <property type="entry name" value="feoB"/>
    <property type="match status" value="1"/>
</dbReference>
<feature type="binding site" evidence="12">
    <location>
        <position position="27"/>
    </location>
    <ligand>
        <name>Mg(2+)</name>
        <dbReference type="ChEBI" id="CHEBI:18420"/>
        <label>2</label>
    </ligand>
</feature>
<feature type="binding site" evidence="11">
    <location>
        <begin position="15"/>
        <end position="22"/>
    </location>
    <ligand>
        <name>GTP</name>
        <dbReference type="ChEBI" id="CHEBI:37565"/>
        <label>1</label>
    </ligand>
</feature>
<evidence type="ECO:0000256" key="3">
    <source>
        <dbReference type="ARBA" id="ARBA00022448"/>
    </source>
</evidence>
<dbReference type="AlphaFoldDB" id="A0A9D1DI19"/>
<evidence type="ECO:0000256" key="2">
    <source>
        <dbReference type="ARBA" id="ARBA00004651"/>
    </source>
</evidence>
<evidence type="ECO:0000256" key="10">
    <source>
        <dbReference type="NCBIfam" id="TIGR00437"/>
    </source>
</evidence>
<feature type="binding site" evidence="11">
    <location>
        <begin position="121"/>
        <end position="124"/>
    </location>
    <ligand>
        <name>GTP</name>
        <dbReference type="ChEBI" id="CHEBI:37565"/>
        <label>1</label>
    </ligand>
</feature>
<keyword evidence="6 11" id="KW-0547">Nucleotide-binding</keyword>
<dbReference type="InterPro" id="IPR030389">
    <property type="entry name" value="G_FEOB_dom"/>
</dbReference>
<evidence type="ECO:0000256" key="9">
    <source>
        <dbReference type="ARBA" id="ARBA00023136"/>
    </source>
</evidence>
<feature type="binding site" evidence="12">
    <location>
        <position position="26"/>
    </location>
    <ligand>
        <name>Mg(2+)</name>
        <dbReference type="ChEBI" id="CHEBI:18420"/>
        <label>2</label>
    </ligand>
</feature>
<evidence type="ECO:0000256" key="13">
    <source>
        <dbReference type="RuleBase" id="RU362098"/>
    </source>
</evidence>
<feature type="binding site" evidence="12">
    <location>
        <position position="30"/>
    </location>
    <ligand>
        <name>Mg(2+)</name>
        <dbReference type="ChEBI" id="CHEBI:18420"/>
        <label>2</label>
    </ligand>
</feature>
<keyword evidence="13" id="KW-0408">Iron</keyword>
<evidence type="ECO:0000256" key="11">
    <source>
        <dbReference type="PIRSR" id="PIRSR603373-1"/>
    </source>
</evidence>
<dbReference type="Gene3D" id="3.40.50.300">
    <property type="entry name" value="P-loop containing nucleotide triphosphate hydrolases"/>
    <property type="match status" value="1"/>
</dbReference>
<dbReference type="PROSITE" id="PS51711">
    <property type="entry name" value="G_FEOB"/>
    <property type="match status" value="1"/>
</dbReference>
<dbReference type="EMBL" id="DVHE01000056">
    <property type="protein sequence ID" value="HIR51015.1"/>
    <property type="molecule type" value="Genomic_DNA"/>
</dbReference>
<evidence type="ECO:0000259" key="14">
    <source>
        <dbReference type="PROSITE" id="PS51711"/>
    </source>
</evidence>
<feature type="transmembrane region" description="Helical" evidence="13">
    <location>
        <begin position="404"/>
        <end position="427"/>
    </location>
</feature>
<dbReference type="GO" id="GO:0015093">
    <property type="term" value="F:ferrous iron transmembrane transporter activity"/>
    <property type="evidence" value="ECO:0007669"/>
    <property type="project" value="UniProtKB-UniRule"/>
</dbReference>
<keyword evidence="8 11" id="KW-0342">GTP-binding</keyword>
<feature type="transmembrane region" description="Helical" evidence="13">
    <location>
        <begin position="496"/>
        <end position="521"/>
    </location>
</feature>
<sequence>MNGADREEVVVALVGNPNVGKSTLFNALTGLHQHTGNWPGKTVAVAQGRYRYKGRTYRLVDLPGTYSLRSRSEEERITAEFLKSCQADCVLVLGDATCLERNLLLMLQVLELTDRCVFCVNLLDEAARRHLSVDLAALHLELGVPVVGITASAGQGLDRLQETVRELVDGFVPTHPRRVIGDREQVLAPTSRKMTDRTATRFVHRAEEIAARVLSGEQRPVMSWLDRLTLGRWSGRIIMVLLLLGVFWLTISGANVPSLWLERLLTWIGQLLHAGAAALHFPDWLTGLLLEGAYDTAARVVAVMLPPMAIFFPLFTLLEDFGYLPRAAFLLDHRFERCGGCGKQALTMAMGFGCNAAGVIGCRIITSPRERLLAILTNALVPCNGRFPALIVLISLFFSSNSLIGAGILTAFVILSVGMTFFATALLSGSVLQGEPNPMVLEIPPFRRPRVGQILLRSLLDRTAAVTARAVTVAAPAGMVLWLLGHVTVGEQSLLLHLAAFLQPLGGFLGMSGAILAAFLLSFPANELLLPLLVTILSGSAVLIEVSGEALHTLLLSHGWAWQTALCTILFLLFHWPCATTCLTIHRETGSWKWTLVSMAVPTALGILLCAALSCLAQVLALF</sequence>
<feature type="transmembrane region" description="Helical" evidence="13">
    <location>
        <begin position="233"/>
        <end position="251"/>
    </location>
</feature>
<feature type="transmembrane region" description="Helical" evidence="13">
    <location>
        <begin position="596"/>
        <end position="621"/>
    </location>
</feature>
<evidence type="ECO:0000256" key="5">
    <source>
        <dbReference type="ARBA" id="ARBA00022692"/>
    </source>
</evidence>
<dbReference type="Pfam" id="PF07670">
    <property type="entry name" value="Gate"/>
    <property type="match status" value="2"/>
</dbReference>
<dbReference type="InterPro" id="IPR027417">
    <property type="entry name" value="P-loop_NTPase"/>
</dbReference>
<feature type="transmembrane region" description="Helical" evidence="13">
    <location>
        <begin position="560"/>
        <end position="584"/>
    </location>
</feature>
<comment type="similarity">
    <text evidence="13">Belongs to the TRAFAC class TrmE-Era-EngA-EngB-Septin-like GTPase superfamily. FeoB GTPase (TC 9.A.8) family.</text>
</comment>
<feature type="transmembrane region" description="Helical" evidence="13">
    <location>
        <begin position="466"/>
        <end position="484"/>
    </location>
</feature>
<keyword evidence="12" id="KW-0460">Magnesium</keyword>
<comment type="subcellular location">
    <subcellularLocation>
        <location evidence="2 13">Cell membrane</location>
        <topology evidence="2 13">Multi-pass membrane protein</topology>
    </subcellularLocation>
</comment>
<proteinExistence type="inferred from homology"/>
<feature type="transmembrane region" description="Helical" evidence="13">
    <location>
        <begin position="297"/>
        <end position="318"/>
    </location>
</feature>
<dbReference type="GO" id="GO:0005886">
    <property type="term" value="C:plasma membrane"/>
    <property type="evidence" value="ECO:0007669"/>
    <property type="project" value="UniProtKB-SubCell"/>
</dbReference>
<dbReference type="PANTHER" id="PTHR43185:SF2">
    <property type="entry name" value="FERROUS IRON TRANSPORT PROTEIN B"/>
    <property type="match status" value="1"/>
</dbReference>
<keyword evidence="3 13" id="KW-0813">Transport</keyword>
<dbReference type="Pfam" id="PF07664">
    <property type="entry name" value="FeoB_C"/>
    <property type="match status" value="1"/>
</dbReference>
<feature type="binding site" evidence="12">
    <location>
        <position position="29"/>
    </location>
    <ligand>
        <name>Mg(2+)</name>
        <dbReference type="ChEBI" id="CHEBI:18420"/>
        <label>2</label>
    </ligand>
</feature>
<dbReference type="GO" id="GO:0046872">
    <property type="term" value="F:metal ion binding"/>
    <property type="evidence" value="ECO:0007669"/>
    <property type="project" value="UniProtKB-KW"/>
</dbReference>
<keyword evidence="13" id="KW-0410">Iron transport</keyword>
<evidence type="ECO:0000256" key="7">
    <source>
        <dbReference type="ARBA" id="ARBA00022989"/>
    </source>
</evidence>
<dbReference type="InterPro" id="IPR006073">
    <property type="entry name" value="GTP-bd"/>
</dbReference>
<evidence type="ECO:0000313" key="16">
    <source>
        <dbReference type="Proteomes" id="UP000824239"/>
    </source>
</evidence>
<organism evidence="15 16">
    <name type="scientific">Candidatus Avoscillospira avicola</name>
    <dbReference type="NCBI Taxonomy" id="2840706"/>
    <lineage>
        <taxon>Bacteria</taxon>
        <taxon>Bacillati</taxon>
        <taxon>Bacillota</taxon>
        <taxon>Clostridia</taxon>
        <taxon>Eubacteriales</taxon>
        <taxon>Oscillospiraceae</taxon>
        <taxon>Oscillospiraceae incertae sedis</taxon>
        <taxon>Candidatus Avoscillospira</taxon>
    </lineage>
</organism>
<feature type="transmembrane region" description="Helical" evidence="13">
    <location>
        <begin position="528"/>
        <end position="548"/>
    </location>
</feature>
<comment type="function">
    <text evidence="1 13">Probable transporter of a GTP-driven Fe(2+) uptake system.</text>
</comment>
<dbReference type="PRINTS" id="PR00326">
    <property type="entry name" value="GTP1OBG"/>
</dbReference>
<evidence type="ECO:0000256" key="4">
    <source>
        <dbReference type="ARBA" id="ARBA00022475"/>
    </source>
</evidence>
<dbReference type="GO" id="GO:0005525">
    <property type="term" value="F:GTP binding"/>
    <property type="evidence" value="ECO:0007669"/>
    <property type="project" value="UniProtKB-KW"/>
</dbReference>
<keyword evidence="7 13" id="KW-1133">Transmembrane helix</keyword>
<dbReference type="InterPro" id="IPR011642">
    <property type="entry name" value="Gate_dom"/>
</dbReference>
<protein>
    <recommendedName>
        <fullName evidence="10 13">Ferrous iron transport protein B</fullName>
    </recommendedName>
</protein>
<dbReference type="InterPro" id="IPR050860">
    <property type="entry name" value="FeoB_GTPase"/>
</dbReference>
<evidence type="ECO:0000256" key="1">
    <source>
        <dbReference type="ARBA" id="ARBA00003926"/>
    </source>
</evidence>